<keyword evidence="2" id="KW-1133">Transmembrane helix</keyword>
<accession>A0A9W4UK14</accession>
<dbReference type="AlphaFoldDB" id="A0A9W4UK14"/>
<comment type="caution">
    <text evidence="3">The sequence shown here is derived from an EMBL/GenBank/DDBJ whole genome shotgun (WGS) entry which is preliminary data.</text>
</comment>
<feature type="region of interest" description="Disordered" evidence="1">
    <location>
        <begin position="555"/>
        <end position="577"/>
    </location>
</feature>
<feature type="region of interest" description="Disordered" evidence="1">
    <location>
        <begin position="348"/>
        <end position="412"/>
    </location>
</feature>
<dbReference type="Proteomes" id="UP001152607">
    <property type="component" value="Unassembled WGS sequence"/>
</dbReference>
<feature type="transmembrane region" description="Helical" evidence="2">
    <location>
        <begin position="47"/>
        <end position="65"/>
    </location>
</feature>
<organism evidence="3 4">
    <name type="scientific">Periconia digitata</name>
    <dbReference type="NCBI Taxonomy" id="1303443"/>
    <lineage>
        <taxon>Eukaryota</taxon>
        <taxon>Fungi</taxon>
        <taxon>Dikarya</taxon>
        <taxon>Ascomycota</taxon>
        <taxon>Pezizomycotina</taxon>
        <taxon>Dothideomycetes</taxon>
        <taxon>Pleosporomycetidae</taxon>
        <taxon>Pleosporales</taxon>
        <taxon>Massarineae</taxon>
        <taxon>Periconiaceae</taxon>
        <taxon>Periconia</taxon>
    </lineage>
</organism>
<keyword evidence="2" id="KW-0472">Membrane</keyword>
<gene>
    <name evidence="3" type="ORF">PDIGIT_LOCUS11185</name>
</gene>
<feature type="transmembrane region" description="Helical" evidence="2">
    <location>
        <begin position="108"/>
        <end position="133"/>
    </location>
</feature>
<keyword evidence="2" id="KW-0812">Transmembrane</keyword>
<dbReference type="EMBL" id="CAOQHR010000008">
    <property type="protein sequence ID" value="CAI6338063.1"/>
    <property type="molecule type" value="Genomic_DNA"/>
</dbReference>
<evidence type="ECO:0000313" key="4">
    <source>
        <dbReference type="Proteomes" id="UP001152607"/>
    </source>
</evidence>
<feature type="compositionally biased region" description="Polar residues" evidence="1">
    <location>
        <begin position="353"/>
        <end position="365"/>
    </location>
</feature>
<feature type="compositionally biased region" description="Polar residues" evidence="1">
    <location>
        <begin position="447"/>
        <end position="457"/>
    </location>
</feature>
<feature type="transmembrane region" description="Helical" evidence="2">
    <location>
        <begin position="171"/>
        <end position="198"/>
    </location>
</feature>
<name>A0A9W4UK14_9PLEO</name>
<evidence type="ECO:0000313" key="3">
    <source>
        <dbReference type="EMBL" id="CAI6338063.1"/>
    </source>
</evidence>
<feature type="compositionally biased region" description="Low complexity" evidence="1">
    <location>
        <begin position="458"/>
        <end position="476"/>
    </location>
</feature>
<feature type="transmembrane region" description="Helical" evidence="2">
    <location>
        <begin position="302"/>
        <end position="320"/>
    </location>
</feature>
<feature type="transmembrane region" description="Helical" evidence="2">
    <location>
        <begin position="12"/>
        <end position="35"/>
    </location>
</feature>
<feature type="transmembrane region" description="Helical" evidence="2">
    <location>
        <begin position="251"/>
        <end position="270"/>
    </location>
</feature>
<reference evidence="3" key="1">
    <citation type="submission" date="2023-01" db="EMBL/GenBank/DDBJ databases">
        <authorList>
            <person name="Van Ghelder C."/>
            <person name="Rancurel C."/>
        </authorList>
    </citation>
    <scope>NUCLEOTIDE SEQUENCE</scope>
    <source>
        <strain evidence="3">CNCM I-4278</strain>
    </source>
</reference>
<feature type="compositionally biased region" description="Polar residues" evidence="1">
    <location>
        <begin position="485"/>
        <end position="497"/>
    </location>
</feature>
<keyword evidence="4" id="KW-1185">Reference proteome</keyword>
<dbReference type="OrthoDB" id="5287295at2759"/>
<feature type="region of interest" description="Disordered" evidence="1">
    <location>
        <begin position="428"/>
        <end position="497"/>
    </location>
</feature>
<feature type="transmembrane region" description="Helical" evidence="2">
    <location>
        <begin position="145"/>
        <end position="165"/>
    </location>
</feature>
<feature type="compositionally biased region" description="Polar residues" evidence="1">
    <location>
        <begin position="376"/>
        <end position="386"/>
    </location>
</feature>
<evidence type="ECO:0000256" key="2">
    <source>
        <dbReference type="SAM" id="Phobius"/>
    </source>
</evidence>
<sequence length="577" mass="64977">MGAFQLPDSVLGDAAGCIVYSFICLIANSILIWLVCTHNETRSYTAFIAYFTLLGTFSSIVQQFYDYAFWRDIMIQQYYYGKEYSENAEVQYQKGIFGLKLGLSYIRIFAFTVESTLVFFFAFSVASSLYGWWAKKPKTLRIISIIGRILPIVLAVLTIGILQAKVVQLHFFVYLFVANLQSLLSLAGACVLFLMVLYKYMQARWQLKLWGGVSYGTGGASTNASSGFRKSSVTFRATPNRKKHADGSFDNWLVIRLGIAFVMLCVFQYYSIAPRFAAKGHVVESAMRPTPDLSRKRALSSVRGYLTGVSPSMLAFVVFGTTRAFQRKMYTTFVPLCLRRNKGIIEPNELPFSHNSSHSRNSTLRPESRSIPARASMTSFSQNNPAPSIRRPETAARLSPIPDDPQEVHDDDIDDYSTYLRQSQIGLELNRFSTQQDRRPPSRHGNYPTQPNSTFYHSRSSSSPARRSSSTPAISSFHRNKSHSISHNMLLSRPQSRSSTVTDSTLFSFQPTFFRSDASHNDGESLPPFPDYSRPSSAAWGVAIQETPEFELPAPRFNDLEQRGRSHSTGSWLDLSK</sequence>
<protein>
    <recommendedName>
        <fullName evidence="5">Glycoside hydrolase</fullName>
    </recommendedName>
</protein>
<evidence type="ECO:0008006" key="5">
    <source>
        <dbReference type="Google" id="ProtNLM"/>
    </source>
</evidence>
<evidence type="ECO:0000256" key="1">
    <source>
        <dbReference type="SAM" id="MobiDB-lite"/>
    </source>
</evidence>
<proteinExistence type="predicted"/>